<evidence type="ECO:0000313" key="1">
    <source>
        <dbReference type="EMBL" id="PTB42933.1"/>
    </source>
</evidence>
<evidence type="ECO:0000313" key="2">
    <source>
        <dbReference type="Proteomes" id="UP000240493"/>
    </source>
</evidence>
<keyword evidence="2" id="KW-1185">Reference proteome</keyword>
<proteinExistence type="predicted"/>
<name>A0A2T3ZDQ1_TRIA4</name>
<sequence>MLSPDLAFPNAFWALLYLQTAPAARTGMHQRHSRGLTSAEFSHCLLPQSDSSESTYCSLFLFRPRPSKGRG</sequence>
<protein>
    <submittedName>
        <fullName evidence="1">Uncharacterized protein</fullName>
    </submittedName>
</protein>
<organism evidence="1 2">
    <name type="scientific">Trichoderma asperellum (strain ATCC 204424 / CBS 433.97 / NBRC 101777)</name>
    <dbReference type="NCBI Taxonomy" id="1042311"/>
    <lineage>
        <taxon>Eukaryota</taxon>
        <taxon>Fungi</taxon>
        <taxon>Dikarya</taxon>
        <taxon>Ascomycota</taxon>
        <taxon>Pezizomycotina</taxon>
        <taxon>Sordariomycetes</taxon>
        <taxon>Hypocreomycetidae</taxon>
        <taxon>Hypocreales</taxon>
        <taxon>Hypocreaceae</taxon>
        <taxon>Trichoderma</taxon>
    </lineage>
</organism>
<dbReference type="EMBL" id="KZ679259">
    <property type="protein sequence ID" value="PTB42933.1"/>
    <property type="molecule type" value="Genomic_DNA"/>
</dbReference>
<gene>
    <name evidence="1" type="ORF">M441DRAFT_361998</name>
</gene>
<accession>A0A2T3ZDQ1</accession>
<dbReference type="Proteomes" id="UP000240493">
    <property type="component" value="Unassembled WGS sequence"/>
</dbReference>
<reference evidence="1 2" key="1">
    <citation type="submission" date="2016-07" db="EMBL/GenBank/DDBJ databases">
        <title>Multiple horizontal gene transfer events from other fungi enriched the ability of initially mycotrophic Trichoderma (Ascomycota) to feed on dead plant biomass.</title>
        <authorList>
            <consortium name="DOE Joint Genome Institute"/>
            <person name="Aerts A."/>
            <person name="Atanasova L."/>
            <person name="Chenthamara K."/>
            <person name="Zhang J."/>
            <person name="Grujic M."/>
            <person name="Henrissat B."/>
            <person name="Kuo A."/>
            <person name="Salamov A."/>
            <person name="Lipzen A."/>
            <person name="Labutti K."/>
            <person name="Barry K."/>
            <person name="Miao Y."/>
            <person name="Rahimi M.J."/>
            <person name="Shen Q."/>
            <person name="Grigoriev I.V."/>
            <person name="Kubicek C.P."/>
            <person name="Druzhinina I.S."/>
        </authorList>
    </citation>
    <scope>NUCLEOTIDE SEQUENCE [LARGE SCALE GENOMIC DNA]</scope>
    <source>
        <strain evidence="1 2">CBS 433.97</strain>
    </source>
</reference>
<dbReference type="AlphaFoldDB" id="A0A2T3ZDQ1"/>